<proteinExistence type="predicted"/>
<sequence length="118" mass="14166">MLVLTEKQILEKRWFNLIERIENKEIEFSIELIKEIKTHFWKLYPFFSHDFLLFSNIIGVKNDNFYTPIISSFNGNFEIRNEVYGKNVLFSSSVMNEIIQKLDELIKFNNEISKNPLK</sequence>
<name>A0ABP8A5B8_9SPHI</name>
<comment type="caution">
    <text evidence="1">The sequence shown here is derived from an EMBL/GenBank/DDBJ whole genome shotgun (WGS) entry which is preliminary data.</text>
</comment>
<gene>
    <name evidence="1" type="ORF">GCM10022218_28470</name>
</gene>
<dbReference type="RefSeq" id="WP_257090458.1">
    <property type="nucleotide sequence ID" value="NZ_BAAAZK010000007.1"/>
</dbReference>
<dbReference type="Proteomes" id="UP001500167">
    <property type="component" value="Unassembled WGS sequence"/>
</dbReference>
<accession>A0ABP8A5B8</accession>
<organism evidence="1 2">
    <name type="scientific">Sphingobacterium ginsenosidimutans</name>
    <dbReference type="NCBI Taxonomy" id="687845"/>
    <lineage>
        <taxon>Bacteria</taxon>
        <taxon>Pseudomonadati</taxon>
        <taxon>Bacteroidota</taxon>
        <taxon>Sphingobacteriia</taxon>
        <taxon>Sphingobacteriales</taxon>
        <taxon>Sphingobacteriaceae</taxon>
        <taxon>Sphingobacterium</taxon>
    </lineage>
</organism>
<evidence type="ECO:0000313" key="1">
    <source>
        <dbReference type="EMBL" id="GAA4178241.1"/>
    </source>
</evidence>
<reference evidence="2" key="1">
    <citation type="journal article" date="2019" name="Int. J. Syst. Evol. Microbiol.">
        <title>The Global Catalogue of Microorganisms (GCM) 10K type strain sequencing project: providing services to taxonomists for standard genome sequencing and annotation.</title>
        <authorList>
            <consortium name="The Broad Institute Genomics Platform"/>
            <consortium name="The Broad Institute Genome Sequencing Center for Infectious Disease"/>
            <person name="Wu L."/>
            <person name="Ma J."/>
        </authorList>
    </citation>
    <scope>NUCLEOTIDE SEQUENCE [LARGE SCALE GENOMIC DNA]</scope>
    <source>
        <strain evidence="2">JCM 16722</strain>
    </source>
</reference>
<evidence type="ECO:0000313" key="2">
    <source>
        <dbReference type="Proteomes" id="UP001500167"/>
    </source>
</evidence>
<dbReference type="EMBL" id="BAAAZK010000007">
    <property type="protein sequence ID" value="GAA4178241.1"/>
    <property type="molecule type" value="Genomic_DNA"/>
</dbReference>
<keyword evidence="2" id="KW-1185">Reference proteome</keyword>
<protein>
    <submittedName>
        <fullName evidence="1">Uncharacterized protein</fullName>
    </submittedName>
</protein>